<dbReference type="InterPro" id="IPR004372">
    <property type="entry name" value="Ac/propionate_kinase"/>
</dbReference>
<evidence type="ECO:0000256" key="1">
    <source>
        <dbReference type="ARBA" id="ARBA00008748"/>
    </source>
</evidence>
<keyword evidence="6" id="KW-0479">Metal-binding</keyword>
<feature type="binding site" evidence="6">
    <location>
        <position position="92"/>
    </location>
    <ligand>
        <name>substrate</name>
    </ligand>
</feature>
<dbReference type="Pfam" id="PF00871">
    <property type="entry name" value="Acetate_kinase"/>
    <property type="match status" value="1"/>
</dbReference>
<dbReference type="PANTHER" id="PTHR21060">
    <property type="entry name" value="ACETATE KINASE"/>
    <property type="match status" value="1"/>
</dbReference>
<dbReference type="PANTHER" id="PTHR21060:SF15">
    <property type="entry name" value="ACETATE KINASE-RELATED"/>
    <property type="match status" value="1"/>
</dbReference>
<comment type="caution">
    <text evidence="8">The sequence shown here is derived from an EMBL/GenBank/DDBJ whole genome shotgun (WGS) entry which is preliminary data.</text>
</comment>
<keyword evidence="3 6" id="KW-0547">Nucleotide-binding</keyword>
<dbReference type="SUPFAM" id="SSF53067">
    <property type="entry name" value="Actin-like ATPase domain"/>
    <property type="match status" value="2"/>
</dbReference>
<evidence type="ECO:0000256" key="2">
    <source>
        <dbReference type="ARBA" id="ARBA00022679"/>
    </source>
</evidence>
<keyword evidence="4 6" id="KW-0418">Kinase</keyword>
<dbReference type="HAMAP" id="MF_00020">
    <property type="entry name" value="Acetate_kinase"/>
    <property type="match status" value="1"/>
</dbReference>
<name>A0A3M2KU62_9NOCA</name>
<dbReference type="GO" id="GO:0008776">
    <property type="term" value="F:acetate kinase activity"/>
    <property type="evidence" value="ECO:0007669"/>
    <property type="project" value="UniProtKB-UniRule"/>
</dbReference>
<dbReference type="InterPro" id="IPR043129">
    <property type="entry name" value="ATPase_NBD"/>
</dbReference>
<organism evidence="8 9">
    <name type="scientific">Nocardia stercoris</name>
    <dbReference type="NCBI Taxonomy" id="2483361"/>
    <lineage>
        <taxon>Bacteria</taxon>
        <taxon>Bacillati</taxon>
        <taxon>Actinomycetota</taxon>
        <taxon>Actinomycetes</taxon>
        <taxon>Mycobacteriales</taxon>
        <taxon>Nocardiaceae</taxon>
        <taxon>Nocardia</taxon>
    </lineage>
</organism>
<keyword evidence="6" id="KW-0963">Cytoplasm</keyword>
<feature type="site" description="Transition state stabilizer" evidence="6">
    <location>
        <position position="242"/>
    </location>
</feature>
<dbReference type="PIRSF" id="PIRSF000722">
    <property type="entry name" value="Acetate_prop_kin"/>
    <property type="match status" value="1"/>
</dbReference>
<dbReference type="Gene3D" id="3.30.420.40">
    <property type="match status" value="2"/>
</dbReference>
<dbReference type="PRINTS" id="PR00471">
    <property type="entry name" value="ACETATEKNASE"/>
</dbReference>
<evidence type="ECO:0000256" key="4">
    <source>
        <dbReference type="ARBA" id="ARBA00022777"/>
    </source>
</evidence>
<evidence type="ECO:0000256" key="5">
    <source>
        <dbReference type="ARBA" id="ARBA00022840"/>
    </source>
</evidence>
<keyword evidence="2 6" id="KW-0808">Transferase</keyword>
<gene>
    <name evidence="6" type="primary">ackA</name>
    <name evidence="8" type="ORF">EBN03_28870</name>
</gene>
<comment type="subunit">
    <text evidence="6">Homodimer.</text>
</comment>
<dbReference type="GO" id="GO:0005737">
    <property type="term" value="C:cytoplasm"/>
    <property type="evidence" value="ECO:0007669"/>
    <property type="project" value="UniProtKB-SubCell"/>
</dbReference>
<dbReference type="GO" id="GO:0006085">
    <property type="term" value="P:acetyl-CoA biosynthetic process"/>
    <property type="evidence" value="ECO:0007669"/>
    <property type="project" value="UniProtKB-UniRule"/>
</dbReference>
<dbReference type="OrthoDB" id="9802453at2"/>
<comment type="similarity">
    <text evidence="1 6 7">Belongs to the acetokinase family.</text>
</comment>
<feature type="binding site" evidence="6">
    <location>
        <begin position="209"/>
        <end position="213"/>
    </location>
    <ligand>
        <name>ATP</name>
        <dbReference type="ChEBI" id="CHEBI:30616"/>
    </ligand>
</feature>
<comment type="pathway">
    <text evidence="6">Metabolic intermediate biosynthesis; acetyl-CoA biosynthesis; acetyl-CoA from acetate: step 1/2.</text>
</comment>
<comment type="catalytic activity">
    <reaction evidence="6">
        <text>acetate + ATP = acetyl phosphate + ADP</text>
        <dbReference type="Rhea" id="RHEA:11352"/>
        <dbReference type="ChEBI" id="CHEBI:22191"/>
        <dbReference type="ChEBI" id="CHEBI:30089"/>
        <dbReference type="ChEBI" id="CHEBI:30616"/>
        <dbReference type="ChEBI" id="CHEBI:456216"/>
        <dbReference type="EC" id="2.7.2.1"/>
    </reaction>
</comment>
<keyword evidence="5 6" id="KW-0067">ATP-binding</keyword>
<dbReference type="GO" id="GO:0000287">
    <property type="term" value="F:magnesium ion binding"/>
    <property type="evidence" value="ECO:0007669"/>
    <property type="project" value="UniProtKB-UniRule"/>
</dbReference>
<comment type="cofactor">
    <cofactor evidence="6">
        <name>Mg(2+)</name>
        <dbReference type="ChEBI" id="CHEBI:18420"/>
    </cofactor>
    <cofactor evidence="6">
        <name>Mn(2+)</name>
        <dbReference type="ChEBI" id="CHEBI:29035"/>
    </cofactor>
    <text evidence="6">Mg(2+). Can also accept Mn(2+).</text>
</comment>
<dbReference type="EMBL" id="RFFH01000019">
    <property type="protein sequence ID" value="RMI28661.1"/>
    <property type="molecule type" value="Genomic_DNA"/>
</dbReference>
<feature type="binding site" evidence="6">
    <location>
        <begin position="282"/>
        <end position="284"/>
    </location>
    <ligand>
        <name>ATP</name>
        <dbReference type="ChEBI" id="CHEBI:30616"/>
    </ligand>
</feature>
<dbReference type="CDD" id="cd24010">
    <property type="entry name" value="ASKHA_NBD_AcK_PK"/>
    <property type="match status" value="1"/>
</dbReference>
<keyword evidence="6" id="KW-0460">Magnesium</keyword>
<accession>A0A3M2KU62</accession>
<dbReference type="InterPro" id="IPR000890">
    <property type="entry name" value="Aliphatic_acid_kin_short-chain"/>
</dbReference>
<feature type="active site" description="Proton donor/acceptor" evidence="6">
    <location>
        <position position="149"/>
    </location>
</feature>
<keyword evidence="9" id="KW-1185">Reference proteome</keyword>
<dbReference type="NCBIfam" id="TIGR00016">
    <property type="entry name" value="ackA"/>
    <property type="match status" value="1"/>
</dbReference>
<dbReference type="PROSITE" id="PS01075">
    <property type="entry name" value="ACETATE_KINASE_1"/>
    <property type="match status" value="1"/>
</dbReference>
<dbReference type="EC" id="2.7.2.1" evidence="6"/>
<comment type="subcellular location">
    <subcellularLocation>
        <location evidence="6">Cytoplasm</location>
    </subcellularLocation>
</comment>
<protein>
    <recommendedName>
        <fullName evidence="6">Acetate kinase</fullName>
        <ecNumber evidence="6">2.7.2.1</ecNumber>
    </recommendedName>
    <alternativeName>
        <fullName evidence="6">Acetokinase</fullName>
    </alternativeName>
</protein>
<dbReference type="UniPathway" id="UPA00340">
    <property type="reaction ID" value="UER00458"/>
</dbReference>
<dbReference type="InterPro" id="IPR023865">
    <property type="entry name" value="Aliphatic_acid_kinase_CS"/>
</dbReference>
<reference evidence="8 9" key="1">
    <citation type="submission" date="2018-10" db="EMBL/GenBank/DDBJ databases">
        <title>Isolation from cow dung.</title>
        <authorList>
            <person name="Ling L."/>
        </authorList>
    </citation>
    <scope>NUCLEOTIDE SEQUENCE [LARGE SCALE GENOMIC DNA]</scope>
    <source>
        <strain evidence="8 9">NEAU-LL90</strain>
    </source>
</reference>
<feature type="site" description="Transition state stabilizer" evidence="6">
    <location>
        <position position="181"/>
    </location>
</feature>
<proteinExistence type="inferred from homology"/>
<feature type="binding site" evidence="6">
    <location>
        <position position="14"/>
    </location>
    <ligand>
        <name>ATP</name>
        <dbReference type="ChEBI" id="CHEBI:30616"/>
    </ligand>
</feature>
<feature type="binding site" evidence="6">
    <location>
        <position position="384"/>
    </location>
    <ligand>
        <name>Mg(2+)</name>
        <dbReference type="ChEBI" id="CHEBI:18420"/>
    </ligand>
</feature>
<evidence type="ECO:0000256" key="7">
    <source>
        <dbReference type="RuleBase" id="RU003835"/>
    </source>
</evidence>
<dbReference type="RefSeq" id="WP_122191312.1">
    <property type="nucleotide sequence ID" value="NZ_RFFH01000019.1"/>
</dbReference>
<comment type="function">
    <text evidence="6">Catalyzes the formation of acetyl phosphate from acetate and ATP. Can also catalyze the reverse reaction.</text>
</comment>
<feature type="binding site" evidence="6">
    <location>
        <begin position="330"/>
        <end position="334"/>
    </location>
    <ligand>
        <name>ATP</name>
        <dbReference type="ChEBI" id="CHEBI:30616"/>
    </ligand>
</feature>
<evidence type="ECO:0000313" key="9">
    <source>
        <dbReference type="Proteomes" id="UP000279275"/>
    </source>
</evidence>
<dbReference type="AlphaFoldDB" id="A0A3M2KU62"/>
<dbReference type="GO" id="GO:0006083">
    <property type="term" value="P:acetate metabolic process"/>
    <property type="evidence" value="ECO:0007669"/>
    <property type="project" value="TreeGrafter"/>
</dbReference>
<dbReference type="GO" id="GO:0005524">
    <property type="term" value="F:ATP binding"/>
    <property type="evidence" value="ECO:0007669"/>
    <property type="project" value="UniProtKB-KW"/>
</dbReference>
<evidence type="ECO:0000256" key="3">
    <source>
        <dbReference type="ARBA" id="ARBA00022741"/>
    </source>
</evidence>
<feature type="binding site" evidence="6">
    <location>
        <position position="7"/>
    </location>
    <ligand>
        <name>Mg(2+)</name>
        <dbReference type="ChEBI" id="CHEBI:18420"/>
    </ligand>
</feature>
<dbReference type="Proteomes" id="UP000279275">
    <property type="component" value="Unassembled WGS sequence"/>
</dbReference>
<evidence type="ECO:0000313" key="8">
    <source>
        <dbReference type="EMBL" id="RMI28661.1"/>
    </source>
</evidence>
<sequence>MLVLVLNSGSSSIKYQLLEPDSGTVSASGLVSRIGEDVGPGEPTIEHHGRGGEIVHTGPIPDHAAGLKLVFGLFAADGQDLATAGLAAAGHRVVHGGEVFYRPTLITDEVLATIRDLSSLAPLHNPANVIGIECAMRLLPGVPQVAVFDTAFFHGLPAAAKTYAVDAGIAAKFGIRRYGFHGTSHEYVSGQAAAFLGRRPEDVNQIVLHLGNGASGSAIRAGRAVDTTMGMTPLEGLVMGTRSGDLDPGIILHLERNGLDVAEIDVLLNRESGLKGLSGINDFRELHAHMESGDAAARLAYDVYIHRLRHYIGAYLIELGRVDVITFTGGVGENSSQVRFDALAGLERFGIAIDPQLNDVRNRSAHRISKSDSEIAVLVVPTNEELAIARAAADLVRPG</sequence>
<evidence type="ECO:0000256" key="6">
    <source>
        <dbReference type="HAMAP-Rule" id="MF_00020"/>
    </source>
</evidence>